<sequence length="269" mass="29031">MIVTKIVSQSEIAKDTTIGATGGAAVDVHVIAENFNASETHVLIGYPPHLHSLTNIPIRIRSWRIVVWVSRLIGVVLAVQAAALASQFGADGKQVVGSGVWLIAYAVLLISSRVVTSRCPDALLRHQPTTADQLSHIGISSRRAALAFIATLPVSQKSGRWEWMNGFVPADERRKHWENEMAQGGLGEDRVLEDDTSISASSRGVLEEVRKARSSMEFVEASAKFYAAIGLTKRNPSPEQVVPGVVTTDSVDSEARPQESGVPSHPKLL</sequence>
<name>A0A3D8R3N9_9HELO</name>
<dbReference type="Proteomes" id="UP000256328">
    <property type="component" value="Unassembled WGS sequence"/>
</dbReference>
<evidence type="ECO:0000256" key="1">
    <source>
        <dbReference type="SAM" id="MobiDB-lite"/>
    </source>
</evidence>
<comment type="caution">
    <text evidence="3">The sequence shown here is derived from an EMBL/GenBank/DDBJ whole genome shotgun (WGS) entry which is preliminary data.</text>
</comment>
<keyword evidence="2" id="KW-1133">Transmembrane helix</keyword>
<feature type="transmembrane region" description="Helical" evidence="2">
    <location>
        <begin position="95"/>
        <end position="115"/>
    </location>
</feature>
<keyword evidence="2" id="KW-0812">Transmembrane</keyword>
<organism evidence="3 4">
    <name type="scientific">Coleophoma crateriformis</name>
    <dbReference type="NCBI Taxonomy" id="565419"/>
    <lineage>
        <taxon>Eukaryota</taxon>
        <taxon>Fungi</taxon>
        <taxon>Dikarya</taxon>
        <taxon>Ascomycota</taxon>
        <taxon>Pezizomycotina</taxon>
        <taxon>Leotiomycetes</taxon>
        <taxon>Helotiales</taxon>
        <taxon>Dermateaceae</taxon>
        <taxon>Coleophoma</taxon>
    </lineage>
</organism>
<dbReference type="EMBL" id="PDLN01000013">
    <property type="protein sequence ID" value="RDW68665.1"/>
    <property type="molecule type" value="Genomic_DNA"/>
</dbReference>
<protein>
    <submittedName>
        <fullName evidence="3">Uncharacterized protein</fullName>
    </submittedName>
</protein>
<accession>A0A3D8R3N9</accession>
<dbReference type="OrthoDB" id="3553625at2759"/>
<reference evidence="3 4" key="1">
    <citation type="journal article" date="2018" name="IMA Fungus">
        <title>IMA Genome-F 9: Draft genome sequence of Annulohypoxylon stygium, Aspergillus mulundensis, Berkeleyomyces basicola (syn. Thielaviopsis basicola), Ceratocystis smalleyi, two Cercospora beticola strains, Coleophoma cylindrospora, Fusarium fracticaudum, Phialophora cf. hyalina, and Morchella septimelata.</title>
        <authorList>
            <person name="Wingfield B.D."/>
            <person name="Bills G.F."/>
            <person name="Dong Y."/>
            <person name="Huang W."/>
            <person name="Nel W.J."/>
            <person name="Swalarsk-Parry B.S."/>
            <person name="Vaghefi N."/>
            <person name="Wilken P.M."/>
            <person name="An Z."/>
            <person name="de Beer Z.W."/>
            <person name="De Vos L."/>
            <person name="Chen L."/>
            <person name="Duong T.A."/>
            <person name="Gao Y."/>
            <person name="Hammerbacher A."/>
            <person name="Kikkert J.R."/>
            <person name="Li Y."/>
            <person name="Li H."/>
            <person name="Li K."/>
            <person name="Li Q."/>
            <person name="Liu X."/>
            <person name="Ma X."/>
            <person name="Naidoo K."/>
            <person name="Pethybridge S.J."/>
            <person name="Sun J."/>
            <person name="Steenkamp E.T."/>
            <person name="van der Nest M.A."/>
            <person name="van Wyk S."/>
            <person name="Wingfield M.J."/>
            <person name="Xiong C."/>
            <person name="Yue Q."/>
            <person name="Zhang X."/>
        </authorList>
    </citation>
    <scope>NUCLEOTIDE SEQUENCE [LARGE SCALE GENOMIC DNA]</scope>
    <source>
        <strain evidence="3 4">BP5796</strain>
    </source>
</reference>
<feature type="transmembrane region" description="Helical" evidence="2">
    <location>
        <begin position="65"/>
        <end position="83"/>
    </location>
</feature>
<evidence type="ECO:0000256" key="2">
    <source>
        <dbReference type="SAM" id="Phobius"/>
    </source>
</evidence>
<evidence type="ECO:0000313" key="3">
    <source>
        <dbReference type="EMBL" id="RDW68665.1"/>
    </source>
</evidence>
<keyword evidence="4" id="KW-1185">Reference proteome</keyword>
<proteinExistence type="predicted"/>
<dbReference type="AlphaFoldDB" id="A0A3D8R3N9"/>
<keyword evidence="2" id="KW-0472">Membrane</keyword>
<evidence type="ECO:0000313" key="4">
    <source>
        <dbReference type="Proteomes" id="UP000256328"/>
    </source>
</evidence>
<gene>
    <name evidence="3" type="ORF">BP5796_09322</name>
</gene>
<feature type="region of interest" description="Disordered" evidence="1">
    <location>
        <begin position="234"/>
        <end position="269"/>
    </location>
</feature>